<organism evidence="5 6">
    <name type="scientific">Chloropicon primus</name>
    <dbReference type="NCBI Taxonomy" id="1764295"/>
    <lineage>
        <taxon>Eukaryota</taxon>
        <taxon>Viridiplantae</taxon>
        <taxon>Chlorophyta</taxon>
        <taxon>Chloropicophyceae</taxon>
        <taxon>Chloropicales</taxon>
        <taxon>Chloropicaceae</taxon>
        <taxon>Chloropicon</taxon>
    </lineage>
</organism>
<dbReference type="Gene3D" id="1.10.30.10">
    <property type="entry name" value="High mobility group box domain"/>
    <property type="match status" value="1"/>
</dbReference>
<dbReference type="InterPro" id="IPR036910">
    <property type="entry name" value="HMG_box_dom_sf"/>
</dbReference>
<feature type="domain" description="HMG box" evidence="4">
    <location>
        <begin position="1"/>
        <end position="78"/>
    </location>
</feature>
<evidence type="ECO:0000259" key="4">
    <source>
        <dbReference type="PROSITE" id="PS50118"/>
    </source>
</evidence>
<dbReference type="PANTHER" id="PTHR48112">
    <property type="entry name" value="HIGH MOBILITY GROUP PROTEIN DSP1"/>
    <property type="match status" value="1"/>
</dbReference>
<feature type="compositionally biased region" description="Basic and acidic residues" evidence="3">
    <location>
        <begin position="55"/>
        <end position="78"/>
    </location>
</feature>
<evidence type="ECO:0000256" key="3">
    <source>
        <dbReference type="SAM" id="MobiDB-lite"/>
    </source>
</evidence>
<keyword evidence="1 2" id="KW-0238">DNA-binding</keyword>
<dbReference type="Gene3D" id="1.10.20.10">
    <property type="entry name" value="Histone, subunit A"/>
    <property type="match status" value="1"/>
</dbReference>
<dbReference type="Pfam" id="PF09011">
    <property type="entry name" value="HMG_box_2"/>
    <property type="match status" value="1"/>
</dbReference>
<dbReference type="InterPro" id="IPR003958">
    <property type="entry name" value="CBFA_NFYB_domain"/>
</dbReference>
<dbReference type="GO" id="GO:0003677">
    <property type="term" value="F:DNA binding"/>
    <property type="evidence" value="ECO:0007669"/>
    <property type="project" value="UniProtKB-UniRule"/>
</dbReference>
<dbReference type="GO" id="GO:0005634">
    <property type="term" value="C:nucleus"/>
    <property type="evidence" value="ECO:0007669"/>
    <property type="project" value="UniProtKB-UniRule"/>
</dbReference>
<proteinExistence type="predicted"/>
<dbReference type="CDD" id="cd22929">
    <property type="entry name" value="HFD_POLE4-like"/>
    <property type="match status" value="1"/>
</dbReference>
<dbReference type="CDD" id="cd00084">
    <property type="entry name" value="HMG-box_SF"/>
    <property type="match status" value="1"/>
</dbReference>
<evidence type="ECO:0000256" key="2">
    <source>
        <dbReference type="PROSITE-ProRule" id="PRU00267"/>
    </source>
</evidence>
<feature type="DNA-binding region" description="HMG box" evidence="2">
    <location>
        <begin position="1"/>
        <end position="78"/>
    </location>
</feature>
<dbReference type="PROSITE" id="PS50118">
    <property type="entry name" value="HMG_BOX_2"/>
    <property type="match status" value="1"/>
</dbReference>
<keyword evidence="6" id="KW-1185">Reference proteome</keyword>
<dbReference type="InterPro" id="IPR009071">
    <property type="entry name" value="HMG_box_dom"/>
</dbReference>
<dbReference type="Proteomes" id="UP000316726">
    <property type="component" value="Chromosome 2"/>
</dbReference>
<dbReference type="Pfam" id="PF00808">
    <property type="entry name" value="CBFD_NFYB_HMF"/>
    <property type="match status" value="1"/>
</dbReference>
<dbReference type="SMART" id="SM00398">
    <property type="entry name" value="HMG"/>
    <property type="match status" value="1"/>
</dbReference>
<keyword evidence="2" id="KW-0539">Nucleus</keyword>
<feature type="region of interest" description="Disordered" evidence="3">
    <location>
        <begin position="183"/>
        <end position="210"/>
    </location>
</feature>
<dbReference type="InterPro" id="IPR009072">
    <property type="entry name" value="Histone-fold"/>
</dbReference>
<feature type="region of interest" description="Disordered" evidence="3">
    <location>
        <begin position="55"/>
        <end position="97"/>
    </location>
</feature>
<evidence type="ECO:0000313" key="5">
    <source>
        <dbReference type="EMBL" id="QDZ18551.1"/>
    </source>
</evidence>
<dbReference type="AlphaFoldDB" id="A0A5B8ME60"/>
<dbReference type="SUPFAM" id="SSF47113">
    <property type="entry name" value="Histone-fold"/>
    <property type="match status" value="1"/>
</dbReference>
<dbReference type="InterPro" id="IPR050342">
    <property type="entry name" value="HMGB"/>
</dbReference>
<name>A0A5B8ME60_9CHLO</name>
<dbReference type="EMBL" id="CP031035">
    <property type="protein sequence ID" value="QDZ18551.1"/>
    <property type="molecule type" value="Genomic_DNA"/>
</dbReference>
<dbReference type="OrthoDB" id="547080at2759"/>
<protein>
    <recommendedName>
        <fullName evidence="4">HMG box domain-containing protein</fullName>
    </recommendedName>
</protein>
<sequence length="224" mass="24150">MPGGTSAYLMFANANRNEVREDLLKAQGSEGSGKIGIAQLGKELGARWKRLSEEEKERYKTLAKEQNERKAAERKESPGGEAEDGQGKGGVQAKPPGLPTAVVKRLVLSDPELKRISAPALNLVINSAERFIGLMTQRSREVAITSGKRTIRMQDILAVAREGGWRMAAILDHLKEVSPLIEAQDAKQQANSANPEAEAGANPKEDAKAAPAVRRITEFFGGAP</sequence>
<dbReference type="SUPFAM" id="SSF47095">
    <property type="entry name" value="HMG-box"/>
    <property type="match status" value="1"/>
</dbReference>
<evidence type="ECO:0000256" key="1">
    <source>
        <dbReference type="ARBA" id="ARBA00023125"/>
    </source>
</evidence>
<dbReference type="GO" id="GO:0046982">
    <property type="term" value="F:protein heterodimerization activity"/>
    <property type="evidence" value="ECO:0007669"/>
    <property type="project" value="InterPro"/>
</dbReference>
<gene>
    <name evidence="5" type="ORF">A3770_02p10690</name>
</gene>
<evidence type="ECO:0000313" key="6">
    <source>
        <dbReference type="Proteomes" id="UP000316726"/>
    </source>
</evidence>
<accession>A0A5B8ME60</accession>
<reference evidence="5 6" key="1">
    <citation type="submission" date="2018-07" db="EMBL/GenBank/DDBJ databases">
        <title>The complete nuclear genome of the prasinophyte Chloropicon primus (CCMP1205).</title>
        <authorList>
            <person name="Pombert J.-F."/>
            <person name="Otis C."/>
            <person name="Turmel M."/>
            <person name="Lemieux C."/>
        </authorList>
    </citation>
    <scope>NUCLEOTIDE SEQUENCE [LARGE SCALE GENOMIC DNA]</scope>
    <source>
        <strain evidence="5 6">CCMP1205</strain>
    </source>
</reference>